<dbReference type="SUPFAM" id="SSF48371">
    <property type="entry name" value="ARM repeat"/>
    <property type="match status" value="1"/>
</dbReference>
<accession>A0A250FZR0</accession>
<dbReference type="Pfam" id="PF08713">
    <property type="entry name" value="DNA_alkylation"/>
    <property type="match status" value="1"/>
</dbReference>
<organism evidence="1 2">
    <name type="scientific">Capnocytophaga stomatis</name>
    <dbReference type="NCBI Taxonomy" id="1848904"/>
    <lineage>
        <taxon>Bacteria</taxon>
        <taxon>Pseudomonadati</taxon>
        <taxon>Bacteroidota</taxon>
        <taxon>Flavobacteriia</taxon>
        <taxon>Flavobacteriales</taxon>
        <taxon>Flavobacteriaceae</taxon>
        <taxon>Capnocytophaga</taxon>
    </lineage>
</organism>
<dbReference type="Gene3D" id="1.25.40.290">
    <property type="entry name" value="ARM repeat domains"/>
    <property type="match status" value="1"/>
</dbReference>
<dbReference type="InterPro" id="IPR016024">
    <property type="entry name" value="ARM-type_fold"/>
</dbReference>
<proteinExistence type="predicted"/>
<dbReference type="KEGG" id="csto:CGC58_07730"/>
<dbReference type="EMBL" id="CP022387">
    <property type="protein sequence ID" value="ATA90622.1"/>
    <property type="molecule type" value="Genomic_DNA"/>
</dbReference>
<dbReference type="Proteomes" id="UP000217348">
    <property type="component" value="Chromosome"/>
</dbReference>
<evidence type="ECO:0000313" key="1">
    <source>
        <dbReference type="EMBL" id="ATA90622.1"/>
    </source>
</evidence>
<sequence>MTSDVLNRKGATKIENIPTEVLQLLNLGRIETVNLTEWLAVNHAVLVTSVFPEMSVSEEVINKIVLELKQQKKASAMNSVKIVGGILYKEYVNSDAYEKLFQKLNSHISDSVRCYATYFLALNKNISVEDKFLNLKSLISDAHFGVREVVWMALRKDISENLDFSLKFLSNWAESENENVRRFCTESTRPRGVWCSHIDQLKEKPELALPILEKLKSDSSKYVQDSVGNWLNDASKTRPDFVTQLCERWKKESPTKSTQYIVKKALRTILKK</sequence>
<gene>
    <name evidence="1" type="ORF">CGC58_07730</name>
</gene>
<name>A0A250FZR0_9FLAO</name>
<dbReference type="AlphaFoldDB" id="A0A250FZR0"/>
<protein>
    <submittedName>
        <fullName evidence="1">DNA alkylation repair protein</fullName>
    </submittedName>
</protein>
<reference evidence="2" key="1">
    <citation type="submission" date="2017-06" db="EMBL/GenBank/DDBJ databases">
        <title>Capnocytophaga spp. assemblies.</title>
        <authorList>
            <person name="Gulvik C.A."/>
        </authorList>
    </citation>
    <scope>NUCLEOTIDE SEQUENCE [LARGE SCALE GENOMIC DNA]</scope>
    <source>
        <strain evidence="2">H2177</strain>
    </source>
</reference>
<dbReference type="InterPro" id="IPR014825">
    <property type="entry name" value="DNA_alkylation"/>
</dbReference>
<evidence type="ECO:0000313" key="2">
    <source>
        <dbReference type="Proteomes" id="UP000217348"/>
    </source>
</evidence>
<dbReference type="OrthoDB" id="9797162at2"/>